<reference evidence="7 8" key="1">
    <citation type="submission" date="2017-09" db="EMBL/GenBank/DDBJ databases">
        <title>Genomic, metabolic, and phenotypic characteristics of bacterial isolates from the natural microbiome of the model nematode Caenorhabditis elegans.</title>
        <authorList>
            <person name="Zimmermann J."/>
            <person name="Obeng N."/>
            <person name="Yang W."/>
            <person name="Obeng O."/>
            <person name="Kissoyan K."/>
            <person name="Pees B."/>
            <person name="Dirksen P."/>
            <person name="Hoppner M."/>
            <person name="Franke A."/>
            <person name="Rosenstiel P."/>
            <person name="Leippe M."/>
            <person name="Dierking K."/>
            <person name="Kaleta C."/>
            <person name="Schulenburg H."/>
        </authorList>
    </citation>
    <scope>NUCLEOTIDE SEQUENCE [LARGE SCALE GENOMIC DNA]</scope>
    <source>
        <strain evidence="7 8">MYb184</strain>
    </source>
</reference>
<name>A0A2S9DNX3_PSECE</name>
<dbReference type="Gene3D" id="3.30.200.20">
    <property type="entry name" value="Phosphorylase Kinase, domain 1"/>
    <property type="match status" value="1"/>
</dbReference>
<protein>
    <submittedName>
        <fullName evidence="7">Serine/threonine protein kinase</fullName>
    </submittedName>
</protein>
<evidence type="ECO:0000313" key="8">
    <source>
        <dbReference type="Proteomes" id="UP000239458"/>
    </source>
</evidence>
<dbReference type="SMART" id="SM00220">
    <property type="entry name" value="S_TKc"/>
    <property type="match status" value="1"/>
</dbReference>
<comment type="caution">
    <text evidence="7">The sequence shown here is derived from an EMBL/GenBank/DDBJ whole genome shotgun (WGS) entry which is preliminary data.</text>
</comment>
<keyword evidence="3 7" id="KW-0418">Kinase</keyword>
<dbReference type="GO" id="GO:0005524">
    <property type="term" value="F:ATP binding"/>
    <property type="evidence" value="ECO:0007669"/>
    <property type="project" value="UniProtKB-UniRule"/>
</dbReference>
<dbReference type="InterPro" id="IPR008271">
    <property type="entry name" value="Ser/Thr_kinase_AS"/>
</dbReference>
<evidence type="ECO:0000313" key="7">
    <source>
        <dbReference type="EMBL" id="PRC02943.1"/>
    </source>
</evidence>
<evidence type="ECO:0000256" key="5">
    <source>
        <dbReference type="PROSITE-ProRule" id="PRU10141"/>
    </source>
</evidence>
<organism evidence="7 8">
    <name type="scientific">Pseudomonas cedrina</name>
    <dbReference type="NCBI Taxonomy" id="651740"/>
    <lineage>
        <taxon>Bacteria</taxon>
        <taxon>Pseudomonadati</taxon>
        <taxon>Pseudomonadota</taxon>
        <taxon>Gammaproteobacteria</taxon>
        <taxon>Pseudomonadales</taxon>
        <taxon>Pseudomonadaceae</taxon>
        <taxon>Pseudomonas</taxon>
    </lineage>
</organism>
<dbReference type="EMBL" id="PCQE01000023">
    <property type="protein sequence ID" value="PRC02943.1"/>
    <property type="molecule type" value="Genomic_DNA"/>
</dbReference>
<evidence type="ECO:0000256" key="3">
    <source>
        <dbReference type="ARBA" id="ARBA00022777"/>
    </source>
</evidence>
<dbReference type="InterPro" id="IPR017441">
    <property type="entry name" value="Protein_kinase_ATP_BS"/>
</dbReference>
<sequence>MSDLYSDIITGLPPGKNASQPTYFAFAAQPDVATTATPLEPLPERLNDRYRLERLLGVGGMSAVYCAHDALRAQFGDPQPYVAIKVMNDNHAACPDANALLFSEFALTQHLHHPHVIRLYDYAVDGPSQRGFISMEWLQGAPLDRVIAECPQGVSWDLLQPLALAMLDAVVHTHIHGVVHGDLKPSNLMLGDNGLRLFDFGLAESNDARLLGLPRLQRERIAAWTPGYAALELLEGGEISQASDLYALACVLHELAGGQHPYHHHSAKQAKTQRLDRTLVCPPHLPRACWPALQVALKINPVARRISAQELRAAFSEANRPRWSRWLRPWHAPPNRI</sequence>
<dbReference type="PROSITE" id="PS00107">
    <property type="entry name" value="PROTEIN_KINASE_ATP"/>
    <property type="match status" value="1"/>
</dbReference>
<evidence type="ECO:0000256" key="4">
    <source>
        <dbReference type="ARBA" id="ARBA00022840"/>
    </source>
</evidence>
<dbReference type="InterPro" id="IPR011009">
    <property type="entry name" value="Kinase-like_dom_sf"/>
</dbReference>
<dbReference type="RefSeq" id="WP_105226433.1">
    <property type="nucleotide sequence ID" value="NZ_PCQE01000023.1"/>
</dbReference>
<evidence type="ECO:0000259" key="6">
    <source>
        <dbReference type="PROSITE" id="PS50011"/>
    </source>
</evidence>
<dbReference type="Pfam" id="PF00069">
    <property type="entry name" value="Pkinase"/>
    <property type="match status" value="1"/>
</dbReference>
<keyword evidence="1" id="KW-0808">Transferase</keyword>
<feature type="binding site" evidence="5">
    <location>
        <position position="85"/>
    </location>
    <ligand>
        <name>ATP</name>
        <dbReference type="ChEBI" id="CHEBI:30616"/>
    </ligand>
</feature>
<dbReference type="GO" id="GO:0004674">
    <property type="term" value="F:protein serine/threonine kinase activity"/>
    <property type="evidence" value="ECO:0007669"/>
    <property type="project" value="UniProtKB-KW"/>
</dbReference>
<dbReference type="PANTHER" id="PTHR43289">
    <property type="entry name" value="MITOGEN-ACTIVATED PROTEIN KINASE KINASE KINASE 20-RELATED"/>
    <property type="match status" value="1"/>
</dbReference>
<dbReference type="Proteomes" id="UP000239458">
    <property type="component" value="Unassembled WGS sequence"/>
</dbReference>
<keyword evidence="7" id="KW-0723">Serine/threonine-protein kinase</keyword>
<dbReference type="CDD" id="cd14014">
    <property type="entry name" value="STKc_PknB_like"/>
    <property type="match status" value="1"/>
</dbReference>
<feature type="domain" description="Protein kinase" evidence="6">
    <location>
        <begin position="50"/>
        <end position="316"/>
    </location>
</feature>
<dbReference type="SUPFAM" id="SSF56112">
    <property type="entry name" value="Protein kinase-like (PK-like)"/>
    <property type="match status" value="1"/>
</dbReference>
<dbReference type="Gene3D" id="1.10.510.10">
    <property type="entry name" value="Transferase(Phosphotransferase) domain 1"/>
    <property type="match status" value="1"/>
</dbReference>
<dbReference type="InterPro" id="IPR000719">
    <property type="entry name" value="Prot_kinase_dom"/>
</dbReference>
<dbReference type="AlphaFoldDB" id="A0A2S9DNX3"/>
<proteinExistence type="predicted"/>
<dbReference type="PROSITE" id="PS00108">
    <property type="entry name" value="PROTEIN_KINASE_ST"/>
    <property type="match status" value="1"/>
</dbReference>
<evidence type="ECO:0000256" key="1">
    <source>
        <dbReference type="ARBA" id="ARBA00022679"/>
    </source>
</evidence>
<evidence type="ECO:0000256" key="2">
    <source>
        <dbReference type="ARBA" id="ARBA00022741"/>
    </source>
</evidence>
<keyword evidence="4 5" id="KW-0067">ATP-binding</keyword>
<dbReference type="PROSITE" id="PS50011">
    <property type="entry name" value="PROTEIN_KINASE_DOM"/>
    <property type="match status" value="1"/>
</dbReference>
<keyword evidence="2 5" id="KW-0547">Nucleotide-binding</keyword>
<gene>
    <name evidence="7" type="ORF">CQ006_15270</name>
</gene>
<accession>A0A2S9DNX3</accession>
<dbReference type="PANTHER" id="PTHR43289:SF6">
    <property type="entry name" value="SERINE_THREONINE-PROTEIN KINASE NEKL-3"/>
    <property type="match status" value="1"/>
</dbReference>